<feature type="region of interest" description="Disordered" evidence="1">
    <location>
        <begin position="1"/>
        <end position="36"/>
    </location>
</feature>
<evidence type="ECO:0000256" key="1">
    <source>
        <dbReference type="SAM" id="MobiDB-lite"/>
    </source>
</evidence>
<dbReference type="RefSeq" id="WP_046393385.1">
    <property type="nucleotide sequence ID" value="NZ_JADFBR010000008.1"/>
</dbReference>
<dbReference type="AlphaFoldDB" id="A0A6L6GA89"/>
<dbReference type="EMBL" id="WLXI01000040">
    <property type="protein sequence ID" value="MTD01636.1"/>
    <property type="molecule type" value="Genomic_DNA"/>
</dbReference>
<gene>
    <name evidence="2" type="ORF">GKS16_05040</name>
</gene>
<dbReference type="Proteomes" id="UP000483839">
    <property type="component" value="Unassembled WGS sequence"/>
</dbReference>
<feature type="compositionally biased region" description="Low complexity" evidence="1">
    <location>
        <begin position="22"/>
        <end position="34"/>
    </location>
</feature>
<organism evidence="2 3">
    <name type="scientific">Streptococcus uberis</name>
    <dbReference type="NCBI Taxonomy" id="1349"/>
    <lineage>
        <taxon>Bacteria</taxon>
        <taxon>Bacillati</taxon>
        <taxon>Bacillota</taxon>
        <taxon>Bacilli</taxon>
        <taxon>Lactobacillales</taxon>
        <taxon>Streptococcaceae</taxon>
        <taxon>Streptococcus</taxon>
    </lineage>
</organism>
<proteinExistence type="predicted"/>
<reference evidence="2 3" key="1">
    <citation type="submission" date="2019-11" db="EMBL/GenBank/DDBJ databases">
        <title>Streptococcus uberis isolated from clinical mastitis cases on a southeastern Queensland dairy.</title>
        <authorList>
            <person name="Workentine M.L."/>
            <person name="Price R."/>
            <person name="Olchowy T."/>
        </authorList>
    </citation>
    <scope>NUCLEOTIDE SEQUENCE [LARGE SCALE GENOMIC DNA]</scope>
    <source>
        <strain evidence="2 3">OLC4459-A17</strain>
    </source>
</reference>
<comment type="caution">
    <text evidence="2">The sequence shown here is derived from an EMBL/GenBank/DDBJ whole genome shotgun (WGS) entry which is preliminary data.</text>
</comment>
<sequence length="147" mass="16465">MSKKSLENLKPFNRLPKEELSKISSKAGKASGVSRRNKAALRMALDTLLSLEVSNPQIKQELENMGLTPDNQTLLALRTFQNAIKGNQKATELIIKTVSNKDVLDIDEQKEKIKGLSLENKKTELKMVKSKNSIVIVSEWKDDVDES</sequence>
<name>A0A6L6GA89_STRUB</name>
<evidence type="ECO:0000313" key="2">
    <source>
        <dbReference type="EMBL" id="MTD01636.1"/>
    </source>
</evidence>
<accession>A0A6L6GA89</accession>
<evidence type="ECO:0000313" key="3">
    <source>
        <dbReference type="Proteomes" id="UP000483839"/>
    </source>
</evidence>
<protein>
    <submittedName>
        <fullName evidence="2">Stress-induced protein</fullName>
    </submittedName>
</protein>